<dbReference type="Pfam" id="PF00201">
    <property type="entry name" value="UDPGT"/>
    <property type="match status" value="1"/>
</dbReference>
<dbReference type="InterPro" id="IPR002213">
    <property type="entry name" value="UDP_glucos_trans"/>
</dbReference>
<evidence type="ECO:0000313" key="8">
    <source>
        <dbReference type="Proteomes" id="UP001443914"/>
    </source>
</evidence>
<dbReference type="PANTHER" id="PTHR11926:SF1464">
    <property type="entry name" value="UDP-GLYCOSYLTRANSFERASE 76B1-LIKE"/>
    <property type="match status" value="1"/>
</dbReference>
<reference evidence="7" key="1">
    <citation type="submission" date="2024-03" db="EMBL/GenBank/DDBJ databases">
        <title>WGS assembly of Saponaria officinalis var. Norfolk2.</title>
        <authorList>
            <person name="Jenkins J."/>
            <person name="Shu S."/>
            <person name="Grimwood J."/>
            <person name="Barry K."/>
            <person name="Goodstein D."/>
            <person name="Schmutz J."/>
            <person name="Leebens-Mack J."/>
            <person name="Osbourn A."/>
        </authorList>
    </citation>
    <scope>NUCLEOTIDE SEQUENCE [LARGE SCALE GENOMIC DNA]</scope>
    <source>
        <strain evidence="7">JIC</strain>
    </source>
</reference>
<keyword evidence="4" id="KW-0328">Glycosyltransferase</keyword>
<dbReference type="GO" id="GO:0120514">
    <property type="term" value="F:2-hydroxyflavanone C-glucosyltransferase activity"/>
    <property type="evidence" value="ECO:0007669"/>
    <property type="project" value="UniProtKB-EC"/>
</dbReference>
<accession>A0AAW1MBD1</accession>
<dbReference type="GO" id="GO:0080043">
    <property type="term" value="F:quercetin 3-O-glucosyltransferase activity"/>
    <property type="evidence" value="ECO:0007669"/>
    <property type="project" value="TreeGrafter"/>
</dbReference>
<dbReference type="EC" id="2.4.1.-" evidence="5"/>
<protein>
    <recommendedName>
        <fullName evidence="5">Glycosyltransferase</fullName>
        <ecNumber evidence="5">2.4.1.-</ecNumber>
    </recommendedName>
</protein>
<evidence type="ECO:0000256" key="1">
    <source>
        <dbReference type="ARBA" id="ARBA00009995"/>
    </source>
</evidence>
<feature type="domain" description="Glycosyltransferase N-terminal" evidence="6">
    <location>
        <begin position="20"/>
        <end position="245"/>
    </location>
</feature>
<dbReference type="Pfam" id="PF26168">
    <property type="entry name" value="Glyco_transf_N"/>
    <property type="match status" value="1"/>
</dbReference>
<dbReference type="FunFam" id="3.40.50.2000:FF:000060">
    <property type="entry name" value="Glycosyltransferase"/>
    <property type="match status" value="1"/>
</dbReference>
<sequence>MEQKTSMNNHPPKMNSKQKLILFPFPYQGHITPMLHLANKLSTKSFSITIIQTRFNSLDPTRFPNFTFHLIQDDIPPNSQVSSDNLVESMSASQLRIHCREPFRECLGRILDDVNAQEERVCCLIYDPAWPFAGFVAESFKLPKIVLRTSSVSAFVVNDCLPLLRDKGCFLPGVKPEEPIDEIPPLKVRDLPEEEHHDILAAVVKQTKASDGVICNTFEELESSSISKVRKILSTVPVFPIGPMHKYSAPSTTSIWAQDESSISWLNTKAPGSVLYVSFGSVVSMEKSEFLEIAWGLANSKQSFLWVVRSGLSRGSEASDLFPEGYLEIVSDRGHIVKWAPQLEVLAHPAVGGFFTHSGWNSTVESISEGVPMICLPFLVDQAMNARYVSEVWKIGVLLEDGIRRDDIERGIRKLMVEVDCEEMRSRAMALKECAMKSCTEGGSSYESLEALARYISSL</sequence>
<dbReference type="CDD" id="cd03784">
    <property type="entry name" value="GT1_Gtf-like"/>
    <property type="match status" value="1"/>
</dbReference>
<evidence type="ECO:0000256" key="5">
    <source>
        <dbReference type="RuleBase" id="RU362057"/>
    </source>
</evidence>
<comment type="catalytic activity">
    <reaction evidence="3">
        <text>a 3'-hydro-2'-hydroxy-beta-oxodihydrochalcone + UDP-alpha-D-glucose = a 3'-(beta-D-glucopyranosyl)-2'-hydroxy-beta-oxodihydrochalcone + UDP + H(+)</text>
        <dbReference type="Rhea" id="RHEA:51504"/>
        <dbReference type="ChEBI" id="CHEBI:15378"/>
        <dbReference type="ChEBI" id="CHEBI:58223"/>
        <dbReference type="ChEBI" id="CHEBI:58885"/>
        <dbReference type="ChEBI" id="CHEBI:142482"/>
        <dbReference type="ChEBI" id="CHEBI:142483"/>
        <dbReference type="EC" id="2.4.1.360"/>
    </reaction>
    <physiologicalReaction direction="left-to-right" evidence="3">
        <dbReference type="Rhea" id="RHEA:51505"/>
    </physiologicalReaction>
</comment>
<dbReference type="InterPro" id="IPR035595">
    <property type="entry name" value="UDP_glycos_trans_CS"/>
</dbReference>
<evidence type="ECO:0000256" key="2">
    <source>
        <dbReference type="ARBA" id="ARBA00022679"/>
    </source>
</evidence>
<proteinExistence type="inferred from homology"/>
<dbReference type="EMBL" id="JBDFQZ010000003">
    <property type="protein sequence ID" value="KAK9742407.1"/>
    <property type="molecule type" value="Genomic_DNA"/>
</dbReference>
<keyword evidence="8" id="KW-1185">Reference proteome</keyword>
<gene>
    <name evidence="7" type="ORF">RND81_03G170400</name>
</gene>
<keyword evidence="2 4" id="KW-0808">Transferase</keyword>
<evidence type="ECO:0000259" key="6">
    <source>
        <dbReference type="Pfam" id="PF26168"/>
    </source>
</evidence>
<comment type="similarity">
    <text evidence="1 4">Belongs to the UDP-glycosyltransferase family.</text>
</comment>
<name>A0AAW1MBD1_SAPOF</name>
<dbReference type="FunFam" id="3.40.50.2000:FF:000120">
    <property type="entry name" value="UDP-glycosyltransferase 76C1"/>
    <property type="match status" value="1"/>
</dbReference>
<evidence type="ECO:0000256" key="4">
    <source>
        <dbReference type="RuleBase" id="RU003718"/>
    </source>
</evidence>
<evidence type="ECO:0000256" key="3">
    <source>
        <dbReference type="ARBA" id="ARBA00051296"/>
    </source>
</evidence>
<dbReference type="InterPro" id="IPR058980">
    <property type="entry name" value="Glyco_transf_N"/>
</dbReference>
<dbReference type="PROSITE" id="PS00375">
    <property type="entry name" value="UDPGT"/>
    <property type="match status" value="1"/>
</dbReference>
<dbReference type="SUPFAM" id="SSF53756">
    <property type="entry name" value="UDP-Glycosyltransferase/glycogen phosphorylase"/>
    <property type="match status" value="1"/>
</dbReference>
<evidence type="ECO:0000313" key="7">
    <source>
        <dbReference type="EMBL" id="KAK9742407.1"/>
    </source>
</evidence>
<dbReference type="GO" id="GO:0016135">
    <property type="term" value="P:saponin biosynthetic process"/>
    <property type="evidence" value="ECO:0007669"/>
    <property type="project" value="UniProtKB-ARBA"/>
</dbReference>
<dbReference type="GO" id="GO:0016104">
    <property type="term" value="P:triterpenoid biosynthetic process"/>
    <property type="evidence" value="ECO:0007669"/>
    <property type="project" value="UniProtKB-ARBA"/>
</dbReference>
<dbReference type="Proteomes" id="UP001443914">
    <property type="component" value="Unassembled WGS sequence"/>
</dbReference>
<dbReference type="Gene3D" id="3.40.50.2000">
    <property type="entry name" value="Glycogen Phosphorylase B"/>
    <property type="match status" value="2"/>
</dbReference>
<dbReference type="AlphaFoldDB" id="A0AAW1MBD1"/>
<comment type="caution">
    <text evidence="7">The sequence shown here is derived from an EMBL/GenBank/DDBJ whole genome shotgun (WGS) entry which is preliminary data.</text>
</comment>
<dbReference type="GO" id="GO:0080044">
    <property type="term" value="F:quercetin 7-O-glucosyltransferase activity"/>
    <property type="evidence" value="ECO:0007669"/>
    <property type="project" value="TreeGrafter"/>
</dbReference>
<organism evidence="7 8">
    <name type="scientific">Saponaria officinalis</name>
    <name type="common">Common soapwort</name>
    <name type="synonym">Lychnis saponaria</name>
    <dbReference type="NCBI Taxonomy" id="3572"/>
    <lineage>
        <taxon>Eukaryota</taxon>
        <taxon>Viridiplantae</taxon>
        <taxon>Streptophyta</taxon>
        <taxon>Embryophyta</taxon>
        <taxon>Tracheophyta</taxon>
        <taxon>Spermatophyta</taxon>
        <taxon>Magnoliopsida</taxon>
        <taxon>eudicotyledons</taxon>
        <taxon>Gunneridae</taxon>
        <taxon>Pentapetalae</taxon>
        <taxon>Caryophyllales</taxon>
        <taxon>Caryophyllaceae</taxon>
        <taxon>Caryophylleae</taxon>
        <taxon>Saponaria</taxon>
    </lineage>
</organism>
<dbReference type="PANTHER" id="PTHR11926">
    <property type="entry name" value="GLUCOSYL/GLUCURONOSYL TRANSFERASES"/>
    <property type="match status" value="1"/>
</dbReference>